<gene>
    <name evidence="9" type="ORF">SAMN02744037_01951</name>
</gene>
<evidence type="ECO:0000256" key="6">
    <source>
        <dbReference type="ARBA" id="ARBA00050776"/>
    </source>
</evidence>
<evidence type="ECO:0000256" key="4">
    <source>
        <dbReference type="ARBA" id="ARBA00022679"/>
    </source>
</evidence>
<dbReference type="GO" id="GO:0031071">
    <property type="term" value="F:cysteine desulfurase activity"/>
    <property type="evidence" value="ECO:0007669"/>
    <property type="project" value="UniProtKB-EC"/>
</dbReference>
<comment type="cofactor">
    <cofactor evidence="1 7">
        <name>pyridoxal 5'-phosphate</name>
        <dbReference type="ChEBI" id="CHEBI:597326"/>
    </cofactor>
</comment>
<dbReference type="GO" id="GO:0030170">
    <property type="term" value="F:pyridoxal phosphate binding"/>
    <property type="evidence" value="ECO:0007669"/>
    <property type="project" value="InterPro"/>
</dbReference>
<dbReference type="InterPro" id="IPR000192">
    <property type="entry name" value="Aminotrans_V_dom"/>
</dbReference>
<evidence type="ECO:0000256" key="3">
    <source>
        <dbReference type="ARBA" id="ARBA00012239"/>
    </source>
</evidence>
<dbReference type="Gene3D" id="3.40.640.10">
    <property type="entry name" value="Type I PLP-dependent aspartate aminotransferase-like (Major domain)"/>
    <property type="match status" value="1"/>
</dbReference>
<dbReference type="STRING" id="1123349.SAMN02744037_01951"/>
<dbReference type="SUPFAM" id="SSF53383">
    <property type="entry name" value="PLP-dependent transferases"/>
    <property type="match status" value="1"/>
</dbReference>
<dbReference type="NCBIfam" id="TIGR01977">
    <property type="entry name" value="am_tr_V_EF2568"/>
    <property type="match status" value="1"/>
</dbReference>
<dbReference type="Pfam" id="PF00266">
    <property type="entry name" value="Aminotran_5"/>
    <property type="match status" value="1"/>
</dbReference>
<keyword evidence="5" id="KW-0663">Pyridoxal phosphate</keyword>
<dbReference type="Proteomes" id="UP000242497">
    <property type="component" value="Unassembled WGS sequence"/>
</dbReference>
<dbReference type="PANTHER" id="PTHR43586:SF4">
    <property type="entry name" value="ISOPENICILLIN N EPIMERASE"/>
    <property type="match status" value="1"/>
</dbReference>
<protein>
    <recommendedName>
        <fullName evidence="3">cysteine desulfurase</fullName>
        <ecNumber evidence="3">2.8.1.7</ecNumber>
    </recommendedName>
</protein>
<organism evidence="9 10">
    <name type="scientific">Tepidibacter formicigenes DSM 15518</name>
    <dbReference type="NCBI Taxonomy" id="1123349"/>
    <lineage>
        <taxon>Bacteria</taxon>
        <taxon>Bacillati</taxon>
        <taxon>Bacillota</taxon>
        <taxon>Clostridia</taxon>
        <taxon>Peptostreptococcales</taxon>
        <taxon>Peptostreptococcaceae</taxon>
        <taxon>Tepidibacter</taxon>
    </lineage>
</organism>
<evidence type="ECO:0000256" key="7">
    <source>
        <dbReference type="RuleBase" id="RU004504"/>
    </source>
</evidence>
<dbReference type="EC" id="2.8.1.7" evidence="3"/>
<evidence type="ECO:0000259" key="8">
    <source>
        <dbReference type="Pfam" id="PF00266"/>
    </source>
</evidence>
<dbReference type="InterPro" id="IPR016454">
    <property type="entry name" value="Cysteine_dSase"/>
</dbReference>
<comment type="similarity">
    <text evidence="2">Belongs to the class-V pyridoxal-phosphate-dependent aminotransferase family. Csd subfamily.</text>
</comment>
<dbReference type="EMBL" id="FRAE01000047">
    <property type="protein sequence ID" value="SHK23660.1"/>
    <property type="molecule type" value="Genomic_DNA"/>
</dbReference>
<dbReference type="InterPro" id="IPR020578">
    <property type="entry name" value="Aminotrans_V_PyrdxlP_BS"/>
</dbReference>
<accession>A0A1M6QU76</accession>
<evidence type="ECO:0000313" key="10">
    <source>
        <dbReference type="Proteomes" id="UP000242497"/>
    </source>
</evidence>
<dbReference type="RefSeq" id="WP_072889485.1">
    <property type="nucleotide sequence ID" value="NZ_FRAE01000047.1"/>
</dbReference>
<dbReference type="PROSITE" id="PS00595">
    <property type="entry name" value="AA_TRANSFER_CLASS_5"/>
    <property type="match status" value="1"/>
</dbReference>
<dbReference type="Gene3D" id="3.90.1150.10">
    <property type="entry name" value="Aspartate Aminotransferase, domain 1"/>
    <property type="match status" value="1"/>
</dbReference>
<dbReference type="CDD" id="cd06453">
    <property type="entry name" value="SufS_like"/>
    <property type="match status" value="1"/>
</dbReference>
<sequence>MGIYLDNAATSFPKPENVLRAVYDFIKDEGATAGRGAYEKALNSDRCIYETRKLICNLFNHKNPSSVIFTSNVTEALNTAIRGILKENDHVITSSLEHNAVWRSLKTLERDKNISISTIPCTKEGYTCPSKIEKYIKENTSLIVFTHASNVLGTIQPIKEIGAIARKYKIPFLVDAAQTAGAYPIDIQNDNIDILAFTGHKSLLGPMGTGGFIINWDGNIKPLKAGGTGGDSSFEYQPDYLPNKFETGTPNVPGIVGLGEGIKFINKVGIENIIKKEKEIIDYALKKLEEVDDIVIYGPKNSEKIANVISFNIDGLVSEEIAYELDQEYNIMIRVGLHCAPTAHRVIGTEKIGTLRIGIGYFNEKSHIDMLVGALKDIAKKVRAY</sequence>
<dbReference type="InterPro" id="IPR010969">
    <property type="entry name" value="Cys_dSase-rel_unknwn_funct"/>
</dbReference>
<dbReference type="InterPro" id="IPR010970">
    <property type="entry name" value="Cys_dSase_SufS"/>
</dbReference>
<evidence type="ECO:0000313" key="9">
    <source>
        <dbReference type="EMBL" id="SHK23660.1"/>
    </source>
</evidence>
<feature type="domain" description="Aminotransferase class V" evidence="8">
    <location>
        <begin position="3"/>
        <end position="371"/>
    </location>
</feature>
<dbReference type="GO" id="GO:0006534">
    <property type="term" value="P:cysteine metabolic process"/>
    <property type="evidence" value="ECO:0007669"/>
    <property type="project" value="InterPro"/>
</dbReference>
<evidence type="ECO:0000256" key="5">
    <source>
        <dbReference type="ARBA" id="ARBA00022898"/>
    </source>
</evidence>
<comment type="catalytic activity">
    <reaction evidence="6">
        <text>(sulfur carrier)-H + L-cysteine = (sulfur carrier)-SH + L-alanine</text>
        <dbReference type="Rhea" id="RHEA:43892"/>
        <dbReference type="Rhea" id="RHEA-COMP:14737"/>
        <dbReference type="Rhea" id="RHEA-COMP:14739"/>
        <dbReference type="ChEBI" id="CHEBI:29917"/>
        <dbReference type="ChEBI" id="CHEBI:35235"/>
        <dbReference type="ChEBI" id="CHEBI:57972"/>
        <dbReference type="ChEBI" id="CHEBI:64428"/>
        <dbReference type="EC" id="2.8.1.7"/>
    </reaction>
</comment>
<proteinExistence type="inferred from homology"/>
<evidence type="ECO:0000256" key="2">
    <source>
        <dbReference type="ARBA" id="ARBA00010447"/>
    </source>
</evidence>
<dbReference type="AlphaFoldDB" id="A0A1M6QU76"/>
<dbReference type="OrthoDB" id="9804366at2"/>
<name>A0A1M6QU76_9FIRM</name>
<dbReference type="PIRSF" id="PIRSF005572">
    <property type="entry name" value="NifS"/>
    <property type="match status" value="1"/>
</dbReference>
<keyword evidence="4" id="KW-0808">Transferase</keyword>
<evidence type="ECO:0000256" key="1">
    <source>
        <dbReference type="ARBA" id="ARBA00001933"/>
    </source>
</evidence>
<dbReference type="InterPro" id="IPR015424">
    <property type="entry name" value="PyrdxlP-dep_Trfase"/>
</dbReference>
<dbReference type="InterPro" id="IPR015422">
    <property type="entry name" value="PyrdxlP-dep_Trfase_small"/>
</dbReference>
<dbReference type="InterPro" id="IPR015421">
    <property type="entry name" value="PyrdxlP-dep_Trfase_major"/>
</dbReference>
<keyword evidence="10" id="KW-1185">Reference proteome</keyword>
<reference evidence="10" key="1">
    <citation type="submission" date="2016-11" db="EMBL/GenBank/DDBJ databases">
        <authorList>
            <person name="Varghese N."/>
            <person name="Submissions S."/>
        </authorList>
    </citation>
    <scope>NUCLEOTIDE SEQUENCE [LARGE SCALE GENOMIC DNA]</scope>
    <source>
        <strain evidence="10">DSM 15518</strain>
    </source>
</reference>
<dbReference type="PANTHER" id="PTHR43586">
    <property type="entry name" value="CYSTEINE DESULFURASE"/>
    <property type="match status" value="1"/>
</dbReference>